<evidence type="ECO:0000313" key="20">
    <source>
        <dbReference type="EMBL" id="SEP93691.1"/>
    </source>
</evidence>
<evidence type="ECO:0000259" key="18">
    <source>
        <dbReference type="SMART" id="SM00965"/>
    </source>
</evidence>
<dbReference type="InterPro" id="IPR036942">
    <property type="entry name" value="Beta-barrel_TonB_sf"/>
</dbReference>
<evidence type="ECO:0000256" key="7">
    <source>
        <dbReference type="ARBA" id="ARBA00022729"/>
    </source>
</evidence>
<dbReference type="EMBL" id="JAZDQQ010000005">
    <property type="protein sequence ID" value="MEE1879947.1"/>
    <property type="molecule type" value="Genomic_DNA"/>
</dbReference>
<dbReference type="InterPro" id="IPR012910">
    <property type="entry name" value="Plug_dom"/>
</dbReference>
<dbReference type="Proteomes" id="UP001329505">
    <property type="component" value="Unassembled WGS sequence"/>
</dbReference>
<dbReference type="FunFam" id="2.170.130.10:FF:000010">
    <property type="entry name" value="Ferripyoverdine receptor"/>
    <property type="match status" value="1"/>
</dbReference>
<dbReference type="GO" id="GO:0009279">
    <property type="term" value="C:cell outer membrane"/>
    <property type="evidence" value="ECO:0007669"/>
    <property type="project" value="UniProtKB-SubCell"/>
</dbReference>
<evidence type="ECO:0000313" key="21">
    <source>
        <dbReference type="Proteomes" id="UP000199221"/>
    </source>
</evidence>
<evidence type="ECO:0000256" key="12">
    <source>
        <dbReference type="ARBA" id="ARBA00023170"/>
    </source>
</evidence>
<dbReference type="CDD" id="cd01347">
    <property type="entry name" value="ligand_gated_channel"/>
    <property type="match status" value="1"/>
</dbReference>
<dbReference type="InterPro" id="IPR037066">
    <property type="entry name" value="Plug_dom_sf"/>
</dbReference>
<dbReference type="SUPFAM" id="SSF56935">
    <property type="entry name" value="Porins"/>
    <property type="match status" value="1"/>
</dbReference>
<keyword evidence="12 20" id="KW-0675">Receptor</keyword>
<keyword evidence="7 17" id="KW-0732">Signal</keyword>
<dbReference type="NCBIfam" id="TIGR01783">
    <property type="entry name" value="TonB-siderophor"/>
    <property type="match status" value="1"/>
</dbReference>
<evidence type="ECO:0000256" key="17">
    <source>
        <dbReference type="SAM" id="SignalP"/>
    </source>
</evidence>
<evidence type="ECO:0000256" key="2">
    <source>
        <dbReference type="ARBA" id="ARBA00009810"/>
    </source>
</evidence>
<feature type="signal peptide" evidence="17">
    <location>
        <begin position="1"/>
        <end position="37"/>
    </location>
</feature>
<keyword evidence="13 14" id="KW-0998">Cell outer membrane</keyword>
<evidence type="ECO:0000256" key="5">
    <source>
        <dbReference type="ARBA" id="ARBA00022496"/>
    </source>
</evidence>
<accession>A0A1H9BY69</accession>
<name>A0A1H9BY69_9PSED</name>
<dbReference type="Proteomes" id="UP000199221">
    <property type="component" value="Unassembled WGS sequence"/>
</dbReference>
<reference evidence="20 21" key="1">
    <citation type="submission" date="2016-10" db="EMBL/GenBank/DDBJ databases">
        <authorList>
            <person name="de Groot N.N."/>
        </authorList>
    </citation>
    <scope>NUCLEOTIDE SEQUENCE [LARGE SCALE GENOMIC DNA]</scope>
    <source>
        <strain evidence="20 21">LMG 27941</strain>
    </source>
</reference>
<dbReference type="Pfam" id="PF07715">
    <property type="entry name" value="Plug"/>
    <property type="match status" value="1"/>
</dbReference>
<evidence type="ECO:0000256" key="10">
    <source>
        <dbReference type="ARBA" id="ARBA00023077"/>
    </source>
</evidence>
<dbReference type="PROSITE" id="PS01156">
    <property type="entry name" value="TONB_DEPENDENT_REC_2"/>
    <property type="match status" value="1"/>
</dbReference>
<dbReference type="PANTHER" id="PTHR32552:SF74">
    <property type="entry name" value="HYDROXAMATE SIDEROPHORE RECEPTOR FHUE"/>
    <property type="match status" value="1"/>
</dbReference>
<evidence type="ECO:0000256" key="3">
    <source>
        <dbReference type="ARBA" id="ARBA00022448"/>
    </source>
</evidence>
<keyword evidence="6 14" id="KW-0812">Transmembrane</keyword>
<dbReference type="Pfam" id="PF00593">
    <property type="entry name" value="TonB_dep_Rec_b-barrel"/>
    <property type="match status" value="1"/>
</dbReference>
<dbReference type="InterPro" id="IPR011662">
    <property type="entry name" value="Secretin/TonB_short_N"/>
</dbReference>
<protein>
    <submittedName>
        <fullName evidence="20">Outer-membrane receptor for ferric coprogen and ferric-rhodotorulic acid</fullName>
    </submittedName>
    <submittedName>
        <fullName evidence="19">TonB-dependent siderophore receptor</fullName>
    </submittedName>
</protein>
<reference evidence="19 22" key="2">
    <citation type="submission" date="2024-01" db="EMBL/GenBank/DDBJ databases">
        <title>Unpublished Manusciprt.</title>
        <authorList>
            <person name="Duman M."/>
            <person name="Valdes E.G."/>
            <person name="Ajmi N."/>
            <person name="Altun S."/>
            <person name="Saticioglu I.B."/>
        </authorList>
    </citation>
    <scope>NUCLEOTIDE SEQUENCE [LARGE SCALE GENOMIC DNA]</scope>
    <source>
        <strain evidence="19 22">139P</strain>
    </source>
</reference>
<evidence type="ECO:0000256" key="16">
    <source>
        <dbReference type="RuleBase" id="RU003357"/>
    </source>
</evidence>
<keyword evidence="5" id="KW-0410">Iron transport</keyword>
<dbReference type="InterPro" id="IPR039426">
    <property type="entry name" value="TonB-dep_rcpt-like"/>
</dbReference>
<dbReference type="InterPro" id="IPR010105">
    <property type="entry name" value="TonB_sidphr_rcpt"/>
</dbReference>
<dbReference type="Gene3D" id="2.170.130.10">
    <property type="entry name" value="TonB-dependent receptor, plug domain"/>
    <property type="match status" value="1"/>
</dbReference>
<gene>
    <name evidence="20" type="ORF">SAMN05216230_101838</name>
    <name evidence="19" type="ORF">V0R55_07230</name>
</gene>
<feature type="short sequence motif" description="TonB C-terminal box" evidence="15">
    <location>
        <begin position="807"/>
        <end position="824"/>
    </location>
</feature>
<dbReference type="GO" id="GO:0038023">
    <property type="term" value="F:signaling receptor activity"/>
    <property type="evidence" value="ECO:0007669"/>
    <property type="project" value="InterPro"/>
</dbReference>
<comment type="subcellular location">
    <subcellularLocation>
        <location evidence="1 14">Cell outer membrane</location>
        <topology evidence="1 14">Multi-pass membrane protein</topology>
    </subcellularLocation>
</comment>
<dbReference type="GO" id="GO:0015344">
    <property type="term" value="F:siderophore uptake transmembrane transporter activity"/>
    <property type="evidence" value="ECO:0007669"/>
    <property type="project" value="TreeGrafter"/>
</dbReference>
<keyword evidence="10 16" id="KW-0798">TonB box</keyword>
<dbReference type="GeneID" id="93675786"/>
<evidence type="ECO:0000256" key="14">
    <source>
        <dbReference type="PROSITE-ProRule" id="PRU01360"/>
    </source>
</evidence>
<proteinExistence type="inferred from homology"/>
<evidence type="ECO:0000256" key="11">
    <source>
        <dbReference type="ARBA" id="ARBA00023136"/>
    </source>
</evidence>
<dbReference type="RefSeq" id="WP_094010312.1">
    <property type="nucleotide sequence ID" value="NZ_CP128543.1"/>
</dbReference>
<evidence type="ECO:0000256" key="1">
    <source>
        <dbReference type="ARBA" id="ARBA00004571"/>
    </source>
</evidence>
<evidence type="ECO:0000256" key="9">
    <source>
        <dbReference type="ARBA" id="ARBA00023065"/>
    </source>
</evidence>
<evidence type="ECO:0000256" key="8">
    <source>
        <dbReference type="ARBA" id="ARBA00023004"/>
    </source>
</evidence>
<dbReference type="InterPro" id="IPR000531">
    <property type="entry name" value="Beta-barrel_TonB"/>
</dbReference>
<sequence>MIRPCSPRNATLRHAIHAAALGLGMACAGVLPTVAVAAPASQSQQRDWNIPAGPLAAALDQLARQGGLNLSFDAGSLQGKTTQGVQGRHDSAQALQILLRGSDVQVQQESEKSFLLIPALEIGDALQLGATSISSNRLGETTEHSGSYTTGAVTIGKTPQSIRHTPQSVTVVTRQRIDDQNITNLTNLLEQTPGVVVNLTDSERVQYYSRGYQIDAIQYDGATVVQSSGGGSFIQSDSAILDRAEILRGATGMLRGAGNPSGTVNLVRKRPTYEFQGEGSVTLGTWDAQRYVADLSGPLTETGNVRGRVIAVHDEKDHFQQSRQERKDVLYGVMAFDLDDSTTLTTGLEWTQLDATGAWGNLPADYDGSPLPFGRSTYLGADWNRWNRSNLQTFAELEHRFDNDWTLKLMAQRTHFELDDNGFKQTYFSRATGTANPTRNPYLMSYQVTEGDGGESLQNNLSATLNGPFDLLGRSHELMLGVERIRNDSYASATNNVQSGVFDIRTWDPKTSLANPSIDITAHPVRTRTTQEGAYATWRISLADPLTAIIGARANWYDYEQENNTKANGKFSVDNEIVPYAALIYDLNENFSTYASYTEIFNPQTNTDAAGSVLEPVTGEAYETGIKGEFYEGRLNTSLAFFRIYQVGNALDDLSGPNPCLPNYTSGYCKVAAGKNRSQGFELEISGEVLPGWNVTGGYTYNTTEYLKDTTGNNGNPIRTTDPKRMLRLFTSYRLPGELQAWTVGGGVQAQSAIYNRSGTAEASQSGYAVYNAMVNYRFNDNYSLQLNANNLFDKKYYRQVAPTPTGYYWGDPRNVSVTLRGTF</sequence>
<evidence type="ECO:0000313" key="22">
    <source>
        <dbReference type="Proteomes" id="UP001329505"/>
    </source>
</evidence>
<dbReference type="PROSITE" id="PS51257">
    <property type="entry name" value="PROKAR_LIPOPROTEIN"/>
    <property type="match status" value="1"/>
</dbReference>
<dbReference type="GO" id="GO:0015891">
    <property type="term" value="P:siderophore transport"/>
    <property type="evidence" value="ECO:0007669"/>
    <property type="project" value="InterPro"/>
</dbReference>
<feature type="domain" description="Secretin/TonB short N-terminal" evidence="18">
    <location>
        <begin position="68"/>
        <end position="119"/>
    </location>
</feature>
<keyword evidence="22" id="KW-1185">Reference proteome</keyword>
<dbReference type="EMBL" id="FOEQ01000001">
    <property type="protein sequence ID" value="SEP93691.1"/>
    <property type="molecule type" value="Genomic_DNA"/>
</dbReference>
<evidence type="ECO:0000256" key="13">
    <source>
        <dbReference type="ARBA" id="ARBA00023237"/>
    </source>
</evidence>
<organism evidence="20 21">
    <name type="scientific">Pseudomonas soli</name>
    <dbReference type="NCBI Taxonomy" id="1306993"/>
    <lineage>
        <taxon>Bacteria</taxon>
        <taxon>Pseudomonadati</taxon>
        <taxon>Pseudomonadota</taxon>
        <taxon>Gammaproteobacteria</taxon>
        <taxon>Pseudomonadales</taxon>
        <taxon>Pseudomonadaceae</taxon>
        <taxon>Pseudomonas</taxon>
    </lineage>
</organism>
<evidence type="ECO:0000256" key="6">
    <source>
        <dbReference type="ARBA" id="ARBA00022692"/>
    </source>
</evidence>
<feature type="chain" id="PRO_5011783705" evidence="17">
    <location>
        <begin position="38"/>
        <end position="824"/>
    </location>
</feature>
<dbReference type="Gene3D" id="2.40.170.20">
    <property type="entry name" value="TonB-dependent receptor, beta-barrel domain"/>
    <property type="match status" value="1"/>
</dbReference>
<keyword evidence="8" id="KW-0408">Iron</keyword>
<dbReference type="Gene3D" id="3.55.50.30">
    <property type="match status" value="1"/>
</dbReference>
<dbReference type="PANTHER" id="PTHR32552">
    <property type="entry name" value="FERRICHROME IRON RECEPTOR-RELATED"/>
    <property type="match status" value="1"/>
</dbReference>
<comment type="similarity">
    <text evidence="2 14 16">Belongs to the TonB-dependent receptor family.</text>
</comment>
<dbReference type="PROSITE" id="PS52016">
    <property type="entry name" value="TONB_DEPENDENT_REC_3"/>
    <property type="match status" value="1"/>
</dbReference>
<keyword evidence="3 14" id="KW-0813">Transport</keyword>
<dbReference type="InterPro" id="IPR010917">
    <property type="entry name" value="TonB_rcpt_CS"/>
</dbReference>
<evidence type="ECO:0000256" key="4">
    <source>
        <dbReference type="ARBA" id="ARBA00022452"/>
    </source>
</evidence>
<keyword evidence="9" id="KW-0406">Ion transport</keyword>
<keyword evidence="4 14" id="KW-1134">Transmembrane beta strand</keyword>
<dbReference type="AlphaFoldDB" id="A0A1H9BY69"/>
<keyword evidence="11 14" id="KW-0472">Membrane</keyword>
<evidence type="ECO:0000313" key="19">
    <source>
        <dbReference type="EMBL" id="MEE1879947.1"/>
    </source>
</evidence>
<dbReference type="SMART" id="SM00965">
    <property type="entry name" value="STN"/>
    <property type="match status" value="1"/>
</dbReference>
<evidence type="ECO:0000256" key="15">
    <source>
        <dbReference type="PROSITE-ProRule" id="PRU10144"/>
    </source>
</evidence>